<feature type="transmembrane region" description="Helical" evidence="9">
    <location>
        <begin position="12"/>
        <end position="32"/>
    </location>
</feature>
<evidence type="ECO:0000256" key="4">
    <source>
        <dbReference type="ARBA" id="ARBA00022725"/>
    </source>
</evidence>
<evidence type="ECO:0000313" key="10">
    <source>
        <dbReference type="Proteomes" id="UP000504615"/>
    </source>
</evidence>
<dbReference type="RefSeq" id="XP_025074393.1">
    <property type="nucleotide sequence ID" value="XM_025218608.1"/>
</dbReference>
<evidence type="ECO:0000256" key="6">
    <source>
        <dbReference type="ARBA" id="ARBA00023136"/>
    </source>
</evidence>
<keyword evidence="2" id="KW-0716">Sensory transduction</keyword>
<sequence length="102" mass="11631">FANIVENTFTLMMLGLVFYFGIVFCLHGFLLLSCEGLYRTMCDLEWYKLEPKKARTLILLLIRTSQPFRITAGKIFPLTMTTFCSLLKTSAGYISFLLANQG</sequence>
<organism evidence="10 11">
    <name type="scientific">Pogonomyrmex barbatus</name>
    <name type="common">red harvester ant</name>
    <dbReference type="NCBI Taxonomy" id="144034"/>
    <lineage>
        <taxon>Eukaryota</taxon>
        <taxon>Metazoa</taxon>
        <taxon>Ecdysozoa</taxon>
        <taxon>Arthropoda</taxon>
        <taxon>Hexapoda</taxon>
        <taxon>Insecta</taxon>
        <taxon>Pterygota</taxon>
        <taxon>Neoptera</taxon>
        <taxon>Endopterygota</taxon>
        <taxon>Hymenoptera</taxon>
        <taxon>Apocrita</taxon>
        <taxon>Aculeata</taxon>
        <taxon>Formicoidea</taxon>
        <taxon>Formicidae</taxon>
        <taxon>Myrmicinae</taxon>
        <taxon>Pogonomyrmex</taxon>
    </lineage>
</organism>
<gene>
    <name evidence="11" type="primary">LOC112552732</name>
</gene>
<dbReference type="Pfam" id="PF02949">
    <property type="entry name" value="7tm_6"/>
    <property type="match status" value="1"/>
</dbReference>
<evidence type="ECO:0000256" key="8">
    <source>
        <dbReference type="ARBA" id="ARBA00023224"/>
    </source>
</evidence>
<dbReference type="GO" id="GO:0007165">
    <property type="term" value="P:signal transduction"/>
    <property type="evidence" value="ECO:0007669"/>
    <property type="project" value="UniProtKB-KW"/>
</dbReference>
<keyword evidence="4" id="KW-0552">Olfaction</keyword>
<dbReference type="AlphaFoldDB" id="A0A8N1S8S5"/>
<evidence type="ECO:0000256" key="7">
    <source>
        <dbReference type="ARBA" id="ARBA00023170"/>
    </source>
</evidence>
<dbReference type="InterPro" id="IPR004117">
    <property type="entry name" value="7tm6_olfct_rcpt"/>
</dbReference>
<dbReference type="GeneID" id="112552732"/>
<evidence type="ECO:0000256" key="2">
    <source>
        <dbReference type="ARBA" id="ARBA00022606"/>
    </source>
</evidence>
<name>A0A8N1S8S5_9HYME</name>
<keyword evidence="8" id="KW-0807">Transducer</keyword>
<keyword evidence="10" id="KW-1185">Reference proteome</keyword>
<keyword evidence="5 9" id="KW-1133">Transmembrane helix</keyword>
<reference evidence="11" key="1">
    <citation type="submission" date="2025-08" db="UniProtKB">
        <authorList>
            <consortium name="RefSeq"/>
        </authorList>
    </citation>
    <scope>IDENTIFICATION</scope>
</reference>
<evidence type="ECO:0000313" key="11">
    <source>
        <dbReference type="RefSeq" id="XP_025074393.1"/>
    </source>
</evidence>
<dbReference type="OrthoDB" id="8196465at2759"/>
<dbReference type="GO" id="GO:0016020">
    <property type="term" value="C:membrane"/>
    <property type="evidence" value="ECO:0007669"/>
    <property type="project" value="UniProtKB-SubCell"/>
</dbReference>
<comment type="subcellular location">
    <subcellularLocation>
        <location evidence="1">Membrane</location>
        <topology evidence="1">Multi-pass membrane protein</topology>
    </subcellularLocation>
</comment>
<evidence type="ECO:0000256" key="3">
    <source>
        <dbReference type="ARBA" id="ARBA00022692"/>
    </source>
</evidence>
<protein>
    <submittedName>
        <fullName evidence="11">Odorant receptor 43a-like</fullName>
    </submittedName>
</protein>
<keyword evidence="3 9" id="KW-0812">Transmembrane</keyword>
<proteinExistence type="predicted"/>
<evidence type="ECO:0000256" key="9">
    <source>
        <dbReference type="SAM" id="Phobius"/>
    </source>
</evidence>
<accession>A0A8N1S8S5</accession>
<dbReference type="Proteomes" id="UP000504615">
    <property type="component" value="Unplaced"/>
</dbReference>
<dbReference type="GO" id="GO:0004984">
    <property type="term" value="F:olfactory receptor activity"/>
    <property type="evidence" value="ECO:0007669"/>
    <property type="project" value="InterPro"/>
</dbReference>
<keyword evidence="6 9" id="KW-0472">Membrane</keyword>
<dbReference type="GO" id="GO:0005549">
    <property type="term" value="F:odorant binding"/>
    <property type="evidence" value="ECO:0007669"/>
    <property type="project" value="InterPro"/>
</dbReference>
<feature type="non-terminal residue" evidence="11">
    <location>
        <position position="1"/>
    </location>
</feature>
<evidence type="ECO:0000256" key="1">
    <source>
        <dbReference type="ARBA" id="ARBA00004141"/>
    </source>
</evidence>
<evidence type="ECO:0000256" key="5">
    <source>
        <dbReference type="ARBA" id="ARBA00022989"/>
    </source>
</evidence>
<keyword evidence="7" id="KW-0675">Receptor</keyword>